<dbReference type="Proteomes" id="UP000515163">
    <property type="component" value="Unplaced"/>
</dbReference>
<dbReference type="GeneID" id="116302676"/>
<dbReference type="Pfam" id="PF02932">
    <property type="entry name" value="Neur_chan_memb"/>
    <property type="match status" value="1"/>
</dbReference>
<dbReference type="InParanoid" id="A0A6P8IMV9"/>
<dbReference type="Pfam" id="PF02931">
    <property type="entry name" value="Neur_chan_LBD"/>
    <property type="match status" value="1"/>
</dbReference>
<dbReference type="CDD" id="cd18997">
    <property type="entry name" value="LGIC_ECD_nAChR"/>
    <property type="match status" value="1"/>
</dbReference>
<dbReference type="PANTHER" id="PTHR18945">
    <property type="entry name" value="NEUROTRANSMITTER GATED ION CHANNEL"/>
    <property type="match status" value="1"/>
</dbReference>
<evidence type="ECO:0000256" key="6">
    <source>
        <dbReference type="SAM" id="Phobius"/>
    </source>
</evidence>
<keyword evidence="4 6" id="KW-1133">Transmembrane helix</keyword>
<dbReference type="InterPro" id="IPR036719">
    <property type="entry name" value="Neuro-gated_channel_TM_sf"/>
</dbReference>
<dbReference type="InterPro" id="IPR006201">
    <property type="entry name" value="Neur_channel"/>
</dbReference>
<reference evidence="11" key="1">
    <citation type="submission" date="2025-08" db="UniProtKB">
        <authorList>
            <consortium name="RefSeq"/>
        </authorList>
    </citation>
    <scope>IDENTIFICATION</scope>
</reference>
<gene>
    <name evidence="11" type="primary">LOC116302676</name>
</gene>
<feature type="transmembrane region" description="Helical" evidence="6">
    <location>
        <begin position="243"/>
        <end position="262"/>
    </location>
</feature>
<dbReference type="InterPro" id="IPR038050">
    <property type="entry name" value="Neuro_actylchol_rec"/>
</dbReference>
<feature type="domain" description="Neurotransmitter-gated ion-channel transmembrane" evidence="9">
    <location>
        <begin position="249"/>
        <end position="369"/>
    </location>
</feature>
<evidence type="ECO:0000256" key="1">
    <source>
        <dbReference type="ARBA" id="ARBA00004141"/>
    </source>
</evidence>
<dbReference type="AlphaFoldDB" id="A0A6P8IMV9"/>
<feature type="domain" description="Neurotransmitter-gated ion-channel ligand-binding" evidence="8">
    <location>
        <begin position="30"/>
        <end position="242"/>
    </location>
</feature>
<protein>
    <submittedName>
        <fullName evidence="11">Neuronal acetylcholine receptor subunit alpha-7-like</fullName>
    </submittedName>
</protein>
<comment type="similarity">
    <text evidence="2">Belongs to the ligand-gated ion channel (TC 1.A.9) family. Acetylcholine receptor (TC 1.A.9.1) subfamily.</text>
</comment>
<dbReference type="SUPFAM" id="SSF63712">
    <property type="entry name" value="Nicotinic receptor ligand binding domain-like"/>
    <property type="match status" value="1"/>
</dbReference>
<dbReference type="InterPro" id="IPR006202">
    <property type="entry name" value="Neur_chan_lig-bd"/>
</dbReference>
<dbReference type="KEGG" id="aten:116302676"/>
<comment type="subcellular location">
    <subcellularLocation>
        <location evidence="1">Membrane</location>
        <topology evidence="1">Multi-pass membrane protein</topology>
    </subcellularLocation>
</comment>
<evidence type="ECO:0000256" key="5">
    <source>
        <dbReference type="ARBA" id="ARBA00023136"/>
    </source>
</evidence>
<evidence type="ECO:0000256" key="4">
    <source>
        <dbReference type="ARBA" id="ARBA00022989"/>
    </source>
</evidence>
<dbReference type="CDD" id="cd19051">
    <property type="entry name" value="LGIC_TM_cation"/>
    <property type="match status" value="1"/>
</dbReference>
<evidence type="ECO:0000256" key="3">
    <source>
        <dbReference type="ARBA" id="ARBA00022692"/>
    </source>
</evidence>
<accession>A0A6P8IMV9</accession>
<feature type="transmembrane region" description="Helical" evidence="6">
    <location>
        <begin position="304"/>
        <end position="327"/>
    </location>
</feature>
<dbReference type="GO" id="GO:0016020">
    <property type="term" value="C:membrane"/>
    <property type="evidence" value="ECO:0007669"/>
    <property type="project" value="UniProtKB-SubCell"/>
</dbReference>
<feature type="transmembrane region" description="Helical" evidence="6">
    <location>
        <begin position="414"/>
        <end position="434"/>
    </location>
</feature>
<proteinExistence type="inferred from homology"/>
<keyword evidence="3 6" id="KW-0812">Transmembrane</keyword>
<evidence type="ECO:0000313" key="11">
    <source>
        <dbReference type="RefSeq" id="XP_031567880.1"/>
    </source>
</evidence>
<name>A0A6P8IMV9_ACTTE</name>
<keyword evidence="5 6" id="KW-0472">Membrane</keyword>
<evidence type="ECO:0000256" key="7">
    <source>
        <dbReference type="SAM" id="SignalP"/>
    </source>
</evidence>
<keyword evidence="7" id="KW-0732">Signal</keyword>
<evidence type="ECO:0000313" key="10">
    <source>
        <dbReference type="Proteomes" id="UP000515163"/>
    </source>
</evidence>
<dbReference type="FunFam" id="2.70.170.10:FF:000016">
    <property type="entry name" value="Nicotinic acetylcholine receptor subunit"/>
    <property type="match status" value="1"/>
</dbReference>
<dbReference type="GO" id="GO:0005230">
    <property type="term" value="F:extracellular ligand-gated monoatomic ion channel activity"/>
    <property type="evidence" value="ECO:0007669"/>
    <property type="project" value="InterPro"/>
</dbReference>
<dbReference type="RefSeq" id="XP_031567880.1">
    <property type="nucleotide sequence ID" value="XM_031712020.1"/>
</dbReference>
<dbReference type="SUPFAM" id="SSF90112">
    <property type="entry name" value="Neurotransmitter-gated ion-channel transmembrane pore"/>
    <property type="match status" value="1"/>
</dbReference>
<evidence type="ECO:0000259" key="9">
    <source>
        <dbReference type="Pfam" id="PF02932"/>
    </source>
</evidence>
<evidence type="ECO:0000256" key="2">
    <source>
        <dbReference type="ARBA" id="ARBA00009237"/>
    </source>
</evidence>
<dbReference type="InterPro" id="IPR006029">
    <property type="entry name" value="Neurotrans-gated_channel_TM"/>
</dbReference>
<feature type="chain" id="PRO_5027642162" evidence="7">
    <location>
        <begin position="20"/>
        <end position="437"/>
    </location>
</feature>
<dbReference type="PRINTS" id="PR00252">
    <property type="entry name" value="NRIONCHANNEL"/>
</dbReference>
<sequence length="437" mass="48755">MKLVYFVLLFISLYHSSGAKADNSSSSYENTLLANLFKSYNKKVRPVVNSSDTVEVTFDVKLSKVIKVDSKSQQLTVSVWITQTWKNAFLTWNKSTVGGISSITVDPSEIWVPDVGLLNNADETISVAGGRNKFQTNVIVRDGGQCIWRSPAIFTSDCEISVEYWPFDTQKCQMKFSSFTMTKRALALKLQSQRTNSKADQFITSGDWTVQTIDVLRKEDLSSCCSDAFSVVGFELILKRKPMYFVLNLLIPSAILCLLSLLSFIIPSESGERIGFITTIMLAMSVYLLIIADVLPETSKQIPITGLLFIVAITENAVILIETIIVLRCFHGTGEPPAWLQRFYCCCCPCLGKKPPSTKSRPQKSISQSNLYVNEVALKELDAPPHIPAIFEQNDSQEFESPTWQDISILLNQLFFILSIIMVAATYAAIYLNAAMD</sequence>
<dbReference type="InterPro" id="IPR036734">
    <property type="entry name" value="Neur_chan_lig-bd_sf"/>
</dbReference>
<keyword evidence="10" id="KW-1185">Reference proteome</keyword>
<evidence type="ECO:0000259" key="8">
    <source>
        <dbReference type="Pfam" id="PF02931"/>
    </source>
</evidence>
<dbReference type="Gene3D" id="2.70.170.10">
    <property type="entry name" value="Neurotransmitter-gated ion-channel ligand-binding domain"/>
    <property type="match status" value="1"/>
</dbReference>
<feature type="transmembrane region" description="Helical" evidence="6">
    <location>
        <begin position="274"/>
        <end position="292"/>
    </location>
</feature>
<dbReference type="GO" id="GO:0004888">
    <property type="term" value="F:transmembrane signaling receptor activity"/>
    <property type="evidence" value="ECO:0007669"/>
    <property type="project" value="InterPro"/>
</dbReference>
<dbReference type="Gene3D" id="1.20.58.390">
    <property type="entry name" value="Neurotransmitter-gated ion-channel transmembrane domain"/>
    <property type="match status" value="1"/>
</dbReference>
<dbReference type="OrthoDB" id="5975154at2759"/>
<organism evidence="10 11">
    <name type="scientific">Actinia tenebrosa</name>
    <name type="common">Australian red waratah sea anemone</name>
    <dbReference type="NCBI Taxonomy" id="6105"/>
    <lineage>
        <taxon>Eukaryota</taxon>
        <taxon>Metazoa</taxon>
        <taxon>Cnidaria</taxon>
        <taxon>Anthozoa</taxon>
        <taxon>Hexacorallia</taxon>
        <taxon>Actiniaria</taxon>
        <taxon>Actiniidae</taxon>
        <taxon>Actinia</taxon>
    </lineage>
</organism>
<feature type="signal peptide" evidence="7">
    <location>
        <begin position="1"/>
        <end position="19"/>
    </location>
</feature>